<evidence type="ECO:0000256" key="2">
    <source>
        <dbReference type="SAM" id="MobiDB-lite"/>
    </source>
</evidence>
<dbReference type="Pfam" id="PF03787">
    <property type="entry name" value="RAMPs"/>
    <property type="match status" value="1"/>
</dbReference>
<dbReference type="InterPro" id="IPR023825">
    <property type="entry name" value="CRISPR-assoc_RAMP_BGP1436"/>
</dbReference>
<dbReference type="NCBIfam" id="TIGR03986">
    <property type="entry name" value="TIGR03986 family CRISPR-associated RAMP protein"/>
    <property type="match status" value="1"/>
</dbReference>
<proteinExistence type="predicted"/>
<dbReference type="CDD" id="cd09726">
    <property type="entry name" value="RAMP_I_III"/>
    <property type="match status" value="1"/>
</dbReference>
<reference evidence="5" key="1">
    <citation type="submission" date="2017-02" db="EMBL/GenBank/DDBJ databases">
        <authorList>
            <person name="Varghese N."/>
            <person name="Submissions S."/>
        </authorList>
    </citation>
    <scope>NUCLEOTIDE SEQUENCE [LARGE SCALE GENOMIC DNA]</scope>
    <source>
        <strain evidence="5">ATCC 49788</strain>
    </source>
</reference>
<organism evidence="4 5">
    <name type="scientific">Thiothrix eikelboomii</name>
    <dbReference type="NCBI Taxonomy" id="92487"/>
    <lineage>
        <taxon>Bacteria</taxon>
        <taxon>Pseudomonadati</taxon>
        <taxon>Pseudomonadota</taxon>
        <taxon>Gammaproteobacteria</taxon>
        <taxon>Thiotrichales</taxon>
        <taxon>Thiotrichaceae</taxon>
        <taxon>Thiothrix</taxon>
    </lineage>
</organism>
<dbReference type="Proteomes" id="UP000190460">
    <property type="component" value="Unassembled WGS sequence"/>
</dbReference>
<name>A0A1T4XCI8_9GAMM</name>
<dbReference type="EMBL" id="FUYB01000015">
    <property type="protein sequence ID" value="SKA86848.1"/>
    <property type="molecule type" value="Genomic_DNA"/>
</dbReference>
<evidence type="ECO:0000313" key="5">
    <source>
        <dbReference type="Proteomes" id="UP000190460"/>
    </source>
</evidence>
<evidence type="ECO:0000313" key="4">
    <source>
        <dbReference type="EMBL" id="SKA86848.1"/>
    </source>
</evidence>
<gene>
    <name evidence="4" type="ORF">SAMN02745130_02742</name>
</gene>
<evidence type="ECO:0000259" key="3">
    <source>
        <dbReference type="Pfam" id="PF03787"/>
    </source>
</evidence>
<dbReference type="OrthoDB" id="5362408at2"/>
<dbReference type="AlphaFoldDB" id="A0A1T4XCI8"/>
<feature type="region of interest" description="Disordered" evidence="2">
    <location>
        <begin position="651"/>
        <end position="676"/>
    </location>
</feature>
<dbReference type="InterPro" id="IPR005537">
    <property type="entry name" value="RAMP_III_fam"/>
</dbReference>
<dbReference type="GO" id="GO:0051607">
    <property type="term" value="P:defense response to virus"/>
    <property type="evidence" value="ECO:0007669"/>
    <property type="project" value="UniProtKB-KW"/>
</dbReference>
<keyword evidence="5" id="KW-1185">Reference proteome</keyword>
<evidence type="ECO:0000256" key="1">
    <source>
        <dbReference type="ARBA" id="ARBA00023118"/>
    </source>
</evidence>
<keyword evidence="1" id="KW-0051">Antiviral defense</keyword>
<feature type="domain" description="CRISPR type III-associated protein" evidence="3">
    <location>
        <begin position="43"/>
        <end position="93"/>
    </location>
</feature>
<sequence length="723" mass="81641">MERINAPYNFVPLSDTVVIPEWGSKVSHDLPFRDGVSGELELTIEALAPIMVGGEQKQGTERESGQVRFFQTPDKRYAIPGSSLRGVIRSVTEIATFSRMNRIDDKRFGLRDISGTYVSASYTERVRNNVSYGFLSLDAQGKPSITPCSMVRLSHRDLESWWKEKSPIFVKQRKAVKDKYTTWNQLCAKHGIRDSWNISFQTDYKLVTQIGSGDLTGFPVLTGQISDATDDKPKTKGKYKDFMFHSPREQDAFALDSHAWRDFLFIHGDEDGKPDSPWKGFWRERFLSKQRVPVFYIQNKDRVQVGLAYMPKLAGDFSTHDMLQHTHKDHVDNAQPDFTELLFGRVGEKPEDALKGRVYFEPAFLQGEDKVDNDPKETILNGAKPSYFPNYVYQQVDKSGKKLAHSQYATYVYSAGNPAPELRGWKRYPVHLDDEVMHQEPTQEQLKNKKVMTRLHTLAKGSVFKGRLVFHNLKPQELGALLWAVQLENKRHNLGMAKSFGYGQISIKLDWQNSRLVCNDPAQTSHAESDGYIAAFTQYMTEKLGKNWRTSTPVEALVAMADPACRDQFAGELKHMVMGMGRDKNEFVKAKQSALVLSSYVQDRRTLKRKSHVSVILNATAGNHQNDYYIEIVKREGEVWENAKISLNPGSGQLTATSATHGSASANRASPPSDEQLKEGAKTYEALLADLDSKEKKQAQKTQLIKSVVVEGKGNAIKIIGWA</sequence>
<accession>A0A1T4XCI8</accession>
<protein>
    <submittedName>
        <fullName evidence="4">CRISPR-associated protein</fullName>
    </submittedName>
</protein>
<dbReference type="STRING" id="92487.SAMN02745130_02742"/>
<dbReference type="RefSeq" id="WP_078923196.1">
    <property type="nucleotide sequence ID" value="NZ_FUYB01000015.1"/>
</dbReference>
<feature type="compositionally biased region" description="Low complexity" evidence="2">
    <location>
        <begin position="655"/>
        <end position="666"/>
    </location>
</feature>